<dbReference type="Proteomes" id="UP000031014">
    <property type="component" value="Unassembled WGS sequence"/>
</dbReference>
<evidence type="ECO:0000256" key="2">
    <source>
        <dbReference type="ARBA" id="ARBA00022801"/>
    </source>
</evidence>
<evidence type="ECO:0000259" key="6">
    <source>
        <dbReference type="PROSITE" id="PS51194"/>
    </source>
</evidence>
<dbReference type="PROSITE" id="PS51194">
    <property type="entry name" value="HELICASE_CTER"/>
    <property type="match status" value="1"/>
</dbReference>
<evidence type="ECO:0000256" key="5">
    <source>
        <dbReference type="SAM" id="Coils"/>
    </source>
</evidence>
<dbReference type="GO" id="GO:0004386">
    <property type="term" value="F:helicase activity"/>
    <property type="evidence" value="ECO:0007669"/>
    <property type="project" value="UniProtKB-KW"/>
</dbReference>
<dbReference type="EMBL" id="BASE01000044">
    <property type="protein sequence ID" value="GAM14022.1"/>
    <property type="molecule type" value="Genomic_DNA"/>
</dbReference>
<dbReference type="InterPro" id="IPR027417">
    <property type="entry name" value="P-loop_NTPase"/>
</dbReference>
<organism evidence="7 8">
    <name type="scientific">Mesobacillus selenatarsenatis (strain DSM 18680 / JCM 14380 / FERM P-15431 / SF-1)</name>
    <dbReference type="NCBI Taxonomy" id="1321606"/>
    <lineage>
        <taxon>Bacteria</taxon>
        <taxon>Bacillati</taxon>
        <taxon>Bacillota</taxon>
        <taxon>Bacilli</taxon>
        <taxon>Bacillales</taxon>
        <taxon>Bacillaceae</taxon>
        <taxon>Mesobacillus</taxon>
    </lineage>
</organism>
<keyword evidence="4" id="KW-0067">ATP-binding</keyword>
<dbReference type="InterPro" id="IPR001650">
    <property type="entry name" value="Helicase_C-like"/>
</dbReference>
<feature type="domain" description="Helicase C-terminal" evidence="6">
    <location>
        <begin position="517"/>
        <end position="670"/>
    </location>
</feature>
<comment type="caution">
    <text evidence="7">The sequence shown here is derived from an EMBL/GenBank/DDBJ whole genome shotgun (WGS) entry which is preliminary data.</text>
</comment>
<evidence type="ECO:0000256" key="1">
    <source>
        <dbReference type="ARBA" id="ARBA00022741"/>
    </source>
</evidence>
<dbReference type="GO" id="GO:0005524">
    <property type="term" value="F:ATP binding"/>
    <property type="evidence" value="ECO:0007669"/>
    <property type="project" value="UniProtKB-KW"/>
</dbReference>
<dbReference type="GO" id="GO:0016787">
    <property type="term" value="F:hydrolase activity"/>
    <property type="evidence" value="ECO:0007669"/>
    <property type="project" value="UniProtKB-KW"/>
</dbReference>
<evidence type="ECO:0000256" key="4">
    <source>
        <dbReference type="ARBA" id="ARBA00022840"/>
    </source>
</evidence>
<gene>
    <name evidence="7" type="ORF">SAMD00020551_2169</name>
</gene>
<proteinExistence type="predicted"/>
<dbReference type="Gene3D" id="3.40.50.300">
    <property type="entry name" value="P-loop containing nucleotide triphosphate hydrolases"/>
    <property type="match status" value="2"/>
</dbReference>
<accession>A0A0A8X4Q7</accession>
<dbReference type="Pfam" id="PF00271">
    <property type="entry name" value="Helicase_C"/>
    <property type="match status" value="1"/>
</dbReference>
<evidence type="ECO:0000256" key="3">
    <source>
        <dbReference type="ARBA" id="ARBA00022806"/>
    </source>
</evidence>
<feature type="coiled-coil region" evidence="5">
    <location>
        <begin position="323"/>
        <end position="361"/>
    </location>
</feature>
<keyword evidence="3" id="KW-0347">Helicase</keyword>
<evidence type="ECO:0000313" key="7">
    <source>
        <dbReference type="EMBL" id="GAM14022.1"/>
    </source>
</evidence>
<dbReference type="InterPro" id="IPR050699">
    <property type="entry name" value="RNA-DNA_Helicase"/>
</dbReference>
<keyword evidence="2" id="KW-0378">Hydrolase</keyword>
<protein>
    <recommendedName>
        <fullName evidence="6">Helicase C-terminal domain-containing protein</fullName>
    </recommendedName>
</protein>
<dbReference type="PANTHER" id="PTHR12131">
    <property type="entry name" value="ATP-DEPENDENT RNA AND DNA HELICASE"/>
    <property type="match status" value="1"/>
</dbReference>
<dbReference type="Gene3D" id="1.20.272.40">
    <property type="match status" value="1"/>
</dbReference>
<dbReference type="AlphaFoldDB" id="A0A0A8X4Q7"/>
<sequence>MKQIELIHQQAVENTKVKIMDDIENFLGQLETLPEFKEYLDKRSTYISQIWLNVWLTKSTNDFSKRDKKAFLGERGYVVEGVDRKLINKLFRNEMRDYKPFNTREWIKSAINEQDWEAQYTLARKSFLKKAEEDRLLEKKAGIKEKVYQVAHTVLSDFQESAYLKIRHEMAKDLKRILNENQKYKDIDTYMLEERLTVIGSFNSDDYRTMADFFDELTGEIHQTASWGRFYFEYETYQYHFENSVLKYFTVIAAEVVMKHLDQQILSEYEEVFADRLSVAETKRIINDLTEIYLDGFLFKLQEEYVTDLLALAELEFEERAHLAIYERDLAERKRRKAEELAELERKREEEARMLEDIFGREYNPSLRRNVRYILHIGETNTGKTHHALERMKDARTGLYLAPLRLLALEVYEKLNAEGVPCSLKTGEEEKPVEGANHISCTVEMFHEKEFYEVVVIDESQMIADKDRGFSWFKAITKANAEEVHIIGSKNIKEMMLGLLDDGVAEIYEYTRDIPLQVENKEFSLKDTKKGDALVCFSRKQVLENASKLQNNGRQVSMIYGSMPPETRKKQIDRFIKGETSVVVATDAIGMGLNLPIRRIVFLENEKFDGTRRRRLTSQETKQIAGRAGRKGIYNVGRVAFTSDISLMTKLLEKEDKPVETFSIAPTSGIFERFQKYHRSLAVFFELWDKFESPKGTNKASLSEEKELYEYIRDTEIEARLPMMELYGFLHLPFSSKEPALIEQWLETIRAIVADAELPEPPVKTASLEELELSYKAIGLHLLFLYKLGRKTEAVYWERVRTGLSDDVHEFLKSEVKNYKKKCRHCGKGIHVDSPYQICDSCYSARNRKRTDNRDRWR</sequence>
<dbReference type="InterPro" id="IPR055206">
    <property type="entry name" value="DEXQc_SUV3"/>
</dbReference>
<dbReference type="RefSeq" id="WP_041965813.1">
    <property type="nucleotide sequence ID" value="NZ_BASE01000044.1"/>
</dbReference>
<dbReference type="OrthoDB" id="9807155at2"/>
<dbReference type="Pfam" id="PF22527">
    <property type="entry name" value="DEXQc_Suv3"/>
    <property type="match status" value="1"/>
</dbReference>
<dbReference type="SMART" id="SM00490">
    <property type="entry name" value="HELICc"/>
    <property type="match status" value="1"/>
</dbReference>
<evidence type="ECO:0000313" key="8">
    <source>
        <dbReference type="Proteomes" id="UP000031014"/>
    </source>
</evidence>
<keyword evidence="8" id="KW-1185">Reference proteome</keyword>
<name>A0A0A8X4Q7_MESS1</name>
<keyword evidence="1" id="KW-0547">Nucleotide-binding</keyword>
<keyword evidence="5" id="KW-0175">Coiled coil</keyword>
<reference evidence="7 8" key="1">
    <citation type="submission" date="2013-06" db="EMBL/GenBank/DDBJ databases">
        <title>Whole genome shotgun sequence of Bacillus selenatarsenatis SF-1.</title>
        <authorList>
            <person name="Kuroda M."/>
            <person name="Sei K."/>
            <person name="Yamashita M."/>
            <person name="Ike M."/>
        </authorList>
    </citation>
    <scope>NUCLEOTIDE SEQUENCE [LARGE SCALE GENOMIC DNA]</scope>
    <source>
        <strain evidence="7 8">SF-1</strain>
    </source>
</reference>
<dbReference type="STRING" id="1321606.SAMD00020551_2169"/>
<dbReference type="PANTHER" id="PTHR12131:SF1">
    <property type="entry name" value="ATP-DEPENDENT RNA HELICASE SUPV3L1, MITOCHONDRIAL-RELATED"/>
    <property type="match status" value="1"/>
</dbReference>
<dbReference type="SUPFAM" id="SSF52540">
    <property type="entry name" value="P-loop containing nucleoside triphosphate hydrolases"/>
    <property type="match status" value="1"/>
</dbReference>